<gene>
    <name evidence="1" type="ORF">N473_07750</name>
</gene>
<dbReference type="RefSeq" id="WP_063366364.1">
    <property type="nucleotide sequence ID" value="NZ_AUYC01000002.1"/>
</dbReference>
<dbReference type="NCBIfam" id="NF003936">
    <property type="entry name" value="PRK05445.1"/>
    <property type="match status" value="1"/>
</dbReference>
<evidence type="ECO:0008006" key="3">
    <source>
        <dbReference type="Google" id="ProtNLM"/>
    </source>
</evidence>
<dbReference type="Proteomes" id="UP000076486">
    <property type="component" value="Unassembled WGS sequence"/>
</dbReference>
<dbReference type="InterPro" id="IPR005587">
    <property type="entry name" value="UPF0304_YfbU"/>
</dbReference>
<dbReference type="Pfam" id="PF03887">
    <property type="entry name" value="YfbU"/>
    <property type="match status" value="1"/>
</dbReference>
<dbReference type="InterPro" id="IPR023145">
    <property type="entry name" value="YfbU_helix-hairpin_sf"/>
</dbReference>
<organism evidence="1 2">
    <name type="scientific">Pseudoalteromonas luteoviolacea CPMOR-1</name>
    <dbReference type="NCBI Taxonomy" id="1365248"/>
    <lineage>
        <taxon>Bacteria</taxon>
        <taxon>Pseudomonadati</taxon>
        <taxon>Pseudomonadota</taxon>
        <taxon>Gammaproteobacteria</taxon>
        <taxon>Alteromonadales</taxon>
        <taxon>Pseudoalteromonadaceae</taxon>
        <taxon>Pseudoalteromonas</taxon>
    </lineage>
</organism>
<name>A0A167NHV9_9GAMM</name>
<sequence length="167" mass="19750">MNLSQQERLQLINQFEILSIQNENDASHYQELIKILQSGYTIFYNQVFQHLSEEMSEESCKLVLNILDLYRAIEDTRARTASKELDDHRRSTFLGFDGNSETEYMCFARFLVVEQGKFREQEQYLQKNDNMNSHMPMIEIYRRMLIAAGNYNIWEMSAEDALNILNA</sequence>
<dbReference type="PATRIC" id="fig|1365248.3.peg.222"/>
<proteinExistence type="predicted"/>
<evidence type="ECO:0000313" key="2">
    <source>
        <dbReference type="Proteomes" id="UP000076486"/>
    </source>
</evidence>
<dbReference type="Gene3D" id="1.10.3190.10">
    <property type="entry name" value="yfbu gene product, domain 2"/>
    <property type="match status" value="1"/>
</dbReference>
<dbReference type="InterPro" id="IPR023146">
    <property type="entry name" value="YfbU_alpha-helical_sf"/>
</dbReference>
<dbReference type="AlphaFoldDB" id="A0A167NHV9"/>
<dbReference type="EMBL" id="AUYC01000002">
    <property type="protein sequence ID" value="KZN68309.1"/>
    <property type="molecule type" value="Genomic_DNA"/>
</dbReference>
<comment type="caution">
    <text evidence="1">The sequence shown here is derived from an EMBL/GenBank/DDBJ whole genome shotgun (WGS) entry which is preliminary data.</text>
</comment>
<reference evidence="1 2" key="1">
    <citation type="submission" date="2013-07" db="EMBL/GenBank/DDBJ databases">
        <title>Comparative Genomic and Metabolomic Analysis of Twelve Strains of Pseudoalteromonas luteoviolacea.</title>
        <authorList>
            <person name="Vynne N.G."/>
            <person name="Mansson M."/>
            <person name="Gram L."/>
        </authorList>
    </citation>
    <scope>NUCLEOTIDE SEQUENCE [LARGE SCALE GENOMIC DNA]</scope>
    <source>
        <strain evidence="1 2">CPMOR-1</strain>
    </source>
</reference>
<dbReference type="SUPFAM" id="SSF116960">
    <property type="entry name" value="YfbU-like"/>
    <property type="match status" value="1"/>
</dbReference>
<accession>A0A167NHV9</accession>
<dbReference type="Gene3D" id="1.10.287.680">
    <property type="entry name" value="Helix hairpin bin"/>
    <property type="match status" value="1"/>
</dbReference>
<evidence type="ECO:0000313" key="1">
    <source>
        <dbReference type="EMBL" id="KZN68309.1"/>
    </source>
</evidence>
<protein>
    <recommendedName>
        <fullName evidence="3">YfbU family protein</fullName>
    </recommendedName>
</protein>